<evidence type="ECO:0000259" key="6">
    <source>
        <dbReference type="PROSITE" id="PS50110"/>
    </source>
</evidence>
<feature type="modified residue" description="4-aspartylphosphate" evidence="5">
    <location>
        <position position="62"/>
    </location>
</feature>
<protein>
    <submittedName>
        <fullName evidence="8">Three-component quorum-sensing regulatory system, response regulator</fullName>
    </submittedName>
</protein>
<dbReference type="SUPFAM" id="SSF52172">
    <property type="entry name" value="CheY-like"/>
    <property type="match status" value="1"/>
</dbReference>
<dbReference type="GO" id="GO:0003677">
    <property type="term" value="F:DNA binding"/>
    <property type="evidence" value="ECO:0007669"/>
    <property type="project" value="InterPro"/>
</dbReference>
<dbReference type="OrthoDB" id="9809318at2"/>
<dbReference type="RefSeq" id="WP_044010784.1">
    <property type="nucleotide sequence ID" value="NZ_AWTT01000022.1"/>
</dbReference>
<name>A0A0D0Y4Y0_9LACO</name>
<evidence type="ECO:0000256" key="2">
    <source>
        <dbReference type="ARBA" id="ARBA00023012"/>
    </source>
</evidence>
<dbReference type="Pfam" id="PF04397">
    <property type="entry name" value="LytTR"/>
    <property type="match status" value="1"/>
</dbReference>
<accession>A0A0D0Y4Y0</accession>
<reference evidence="8 9" key="1">
    <citation type="submission" date="2013-08" db="EMBL/GenBank/DDBJ databases">
        <title>Lactobacillus wasatchii sp. WDC04, a late gas producing bacteria isolated from aged chedder cheese.</title>
        <authorList>
            <person name="Oberg C.J."/>
            <person name="Culumber M."/>
            <person name="McMahon D.J."/>
            <person name="Broadbent J.R."/>
            <person name="Oberg T.S."/>
            <person name="Ortaki F."/>
        </authorList>
    </citation>
    <scope>NUCLEOTIDE SEQUENCE [LARGE SCALE GENOMIC DNA]</scope>
    <source>
        <strain evidence="8 9">WDC04</strain>
    </source>
</reference>
<evidence type="ECO:0000256" key="4">
    <source>
        <dbReference type="ARBA" id="ARBA00037164"/>
    </source>
</evidence>
<sequence length="246" mass="28455">MRNVYLCDDQAVERQYYEKLIQTELETGNLSALTYCFATGSSAELLLYIKNHPLETSVYFVDVQLGDNKRGGIELAQQIRANDPSALIVFLALHDGLSLATIQQHIEPLDYIIKHTEHELEQQRFAHDLRIAHERTKSGFEVTGSVFTYRPNNRIYQLGIQTIDYFKTSGVPHKLQLQATDREVEIRGELNEIQNRHPFLFRGHKGLLLNPNRIKSVDLQTRLVKFVDNKYCQVAYRRVAELKKIL</sequence>
<dbReference type="PROSITE" id="PS50110">
    <property type="entry name" value="RESPONSE_REGULATORY"/>
    <property type="match status" value="1"/>
</dbReference>
<dbReference type="InterPro" id="IPR011006">
    <property type="entry name" value="CheY-like_superfamily"/>
</dbReference>
<dbReference type="PATRIC" id="fig|1335616.4.peg.1040"/>
<dbReference type="PROSITE" id="PS50930">
    <property type="entry name" value="HTH_LYTTR"/>
    <property type="match status" value="1"/>
</dbReference>
<dbReference type="PANTHER" id="PTHR37299">
    <property type="entry name" value="TRANSCRIPTIONAL REGULATOR-RELATED"/>
    <property type="match status" value="1"/>
</dbReference>
<feature type="domain" description="HTH LytTR-type" evidence="7">
    <location>
        <begin position="147"/>
        <end position="246"/>
    </location>
</feature>
<keyword evidence="2" id="KW-0902">Two-component regulatory system</keyword>
<dbReference type="EMBL" id="AWTT01000022">
    <property type="protein sequence ID" value="KIS03343.1"/>
    <property type="molecule type" value="Genomic_DNA"/>
</dbReference>
<proteinExistence type="predicted"/>
<feature type="domain" description="Response regulatory" evidence="6">
    <location>
        <begin position="3"/>
        <end position="129"/>
    </location>
</feature>
<evidence type="ECO:0000256" key="3">
    <source>
        <dbReference type="ARBA" id="ARBA00023159"/>
    </source>
</evidence>
<dbReference type="AlphaFoldDB" id="A0A0D0Y4Y0"/>
<comment type="function">
    <text evidence="4">Required for high-level post-exponential phase expression of a series of secreted proteins.</text>
</comment>
<gene>
    <name evidence="8" type="ORF">WDC_1035</name>
</gene>
<organism evidence="8 9">
    <name type="scientific">Paucilactobacillus wasatchensis</name>
    <dbReference type="NCBI Taxonomy" id="1335616"/>
    <lineage>
        <taxon>Bacteria</taxon>
        <taxon>Bacillati</taxon>
        <taxon>Bacillota</taxon>
        <taxon>Bacilli</taxon>
        <taxon>Lactobacillales</taxon>
        <taxon>Lactobacillaceae</taxon>
        <taxon>Paucilactobacillus</taxon>
    </lineage>
</organism>
<comment type="caution">
    <text evidence="8">The sequence shown here is derived from an EMBL/GenBank/DDBJ whole genome shotgun (WGS) entry which is preliminary data.</text>
</comment>
<keyword evidence="3" id="KW-0010">Activator</keyword>
<dbReference type="Gene3D" id="2.40.50.1020">
    <property type="entry name" value="LytTr DNA-binding domain"/>
    <property type="match status" value="1"/>
</dbReference>
<dbReference type="PANTHER" id="PTHR37299:SF3">
    <property type="entry name" value="STAGE 0 SPORULATION PROTEIN A HOMOLOG"/>
    <property type="match status" value="1"/>
</dbReference>
<dbReference type="STRING" id="1335616.WDC_1035"/>
<dbReference type="GO" id="GO:0000156">
    <property type="term" value="F:phosphorelay response regulator activity"/>
    <property type="evidence" value="ECO:0007669"/>
    <property type="project" value="InterPro"/>
</dbReference>
<dbReference type="Gene3D" id="3.40.50.2300">
    <property type="match status" value="1"/>
</dbReference>
<dbReference type="Proteomes" id="UP000032279">
    <property type="component" value="Unassembled WGS sequence"/>
</dbReference>
<keyword evidence="9" id="KW-1185">Reference proteome</keyword>
<evidence type="ECO:0000256" key="5">
    <source>
        <dbReference type="PROSITE-ProRule" id="PRU00169"/>
    </source>
</evidence>
<dbReference type="InterPro" id="IPR007492">
    <property type="entry name" value="LytTR_DNA-bd_dom"/>
</dbReference>
<dbReference type="InterPro" id="IPR001789">
    <property type="entry name" value="Sig_transdc_resp-reg_receiver"/>
</dbReference>
<keyword evidence="1" id="KW-0963">Cytoplasm</keyword>
<dbReference type="SMART" id="SM00850">
    <property type="entry name" value="LytTR"/>
    <property type="match status" value="1"/>
</dbReference>
<evidence type="ECO:0000256" key="1">
    <source>
        <dbReference type="ARBA" id="ARBA00022490"/>
    </source>
</evidence>
<evidence type="ECO:0000313" key="9">
    <source>
        <dbReference type="Proteomes" id="UP000032279"/>
    </source>
</evidence>
<keyword evidence="5" id="KW-0597">Phosphoprotein</keyword>
<evidence type="ECO:0000313" key="8">
    <source>
        <dbReference type="EMBL" id="KIS03343.1"/>
    </source>
</evidence>
<evidence type="ECO:0000259" key="7">
    <source>
        <dbReference type="PROSITE" id="PS50930"/>
    </source>
</evidence>
<dbReference type="InterPro" id="IPR046947">
    <property type="entry name" value="LytR-like"/>
</dbReference>